<reference evidence="2" key="1">
    <citation type="journal article" date="2016" name="Nature">
        <title>The genome of the seagrass Zostera marina reveals angiosperm adaptation to the sea.</title>
        <authorList>
            <person name="Olsen J.L."/>
            <person name="Rouze P."/>
            <person name="Verhelst B."/>
            <person name="Lin Y.-C."/>
            <person name="Bayer T."/>
            <person name="Collen J."/>
            <person name="Dattolo E."/>
            <person name="De Paoli E."/>
            <person name="Dittami S."/>
            <person name="Maumus F."/>
            <person name="Michel G."/>
            <person name="Kersting A."/>
            <person name="Lauritano C."/>
            <person name="Lohaus R."/>
            <person name="Toepel M."/>
            <person name="Tonon T."/>
            <person name="Vanneste K."/>
            <person name="Amirebrahimi M."/>
            <person name="Brakel J."/>
            <person name="Bostroem C."/>
            <person name="Chovatia M."/>
            <person name="Grimwood J."/>
            <person name="Jenkins J.W."/>
            <person name="Jueterbock A."/>
            <person name="Mraz A."/>
            <person name="Stam W.T."/>
            <person name="Tice H."/>
            <person name="Bornberg-Bauer E."/>
            <person name="Green P.J."/>
            <person name="Pearson G.A."/>
            <person name="Procaccini G."/>
            <person name="Duarte C.M."/>
            <person name="Schmutz J."/>
            <person name="Reusch T.B.H."/>
            <person name="Van de Peer Y."/>
        </authorList>
    </citation>
    <scope>NUCLEOTIDE SEQUENCE [LARGE SCALE GENOMIC DNA]</scope>
    <source>
        <strain evidence="2">cv. Finnish</strain>
    </source>
</reference>
<dbReference type="EMBL" id="LFYR01001792">
    <property type="protein sequence ID" value="KMZ59410.1"/>
    <property type="molecule type" value="Genomic_DNA"/>
</dbReference>
<protein>
    <submittedName>
        <fullName evidence="1">Trehalose-6-Phosphate Synthase</fullName>
    </submittedName>
</protein>
<dbReference type="OrthoDB" id="1043782at2759"/>
<dbReference type="Gene3D" id="3.40.50.2000">
    <property type="entry name" value="Glycogen Phosphorylase B"/>
    <property type="match status" value="3"/>
</dbReference>
<proteinExistence type="predicted"/>
<evidence type="ECO:0000313" key="1">
    <source>
        <dbReference type="EMBL" id="KMZ59410.1"/>
    </source>
</evidence>
<dbReference type="AlphaFoldDB" id="A0A0K9NTX7"/>
<dbReference type="PANTHER" id="PTHR10788:SF106">
    <property type="entry name" value="BCDNA.GH08860"/>
    <property type="match status" value="1"/>
</dbReference>
<gene>
    <name evidence="1" type="ORF">ZOSMA_694G00030</name>
</gene>
<dbReference type="STRING" id="29655.A0A0K9NTX7"/>
<evidence type="ECO:0000313" key="2">
    <source>
        <dbReference type="Proteomes" id="UP000036987"/>
    </source>
</evidence>
<keyword evidence="2" id="KW-1185">Reference proteome</keyword>
<comment type="caution">
    <text evidence="1">The sequence shown here is derived from an EMBL/GenBank/DDBJ whole genome shotgun (WGS) entry which is preliminary data.</text>
</comment>
<dbReference type="InterPro" id="IPR001830">
    <property type="entry name" value="Glyco_trans_20"/>
</dbReference>
<dbReference type="SUPFAM" id="SSF53756">
    <property type="entry name" value="UDP-Glycosyltransferase/glycogen phosphorylase"/>
    <property type="match status" value="2"/>
</dbReference>
<dbReference type="PANTHER" id="PTHR10788">
    <property type="entry name" value="TREHALOSE-6-PHOSPHATE SYNTHASE"/>
    <property type="match status" value="1"/>
</dbReference>
<organism evidence="1 2">
    <name type="scientific">Zostera marina</name>
    <name type="common">Eelgrass</name>
    <dbReference type="NCBI Taxonomy" id="29655"/>
    <lineage>
        <taxon>Eukaryota</taxon>
        <taxon>Viridiplantae</taxon>
        <taxon>Streptophyta</taxon>
        <taxon>Embryophyta</taxon>
        <taxon>Tracheophyta</taxon>
        <taxon>Spermatophyta</taxon>
        <taxon>Magnoliopsida</taxon>
        <taxon>Liliopsida</taxon>
        <taxon>Zosteraceae</taxon>
        <taxon>Zostera</taxon>
    </lineage>
</organism>
<dbReference type="Pfam" id="PF00982">
    <property type="entry name" value="Glyco_transf_20"/>
    <property type="match status" value="2"/>
</dbReference>
<name>A0A0K9NTX7_ZOSMR</name>
<sequence>MEQRSLTEVMAGHIPIGIDPTKFQKAILTPNVQSEMKKIMNLYQGKKVFLGVDRLDMIKGIPQKLLAFEKFLEEHPEWHGKVYLLQIGVPTRFNVPEYIALVTPLRDGMNLVGHEFVPCQTTLNKGVLILSEFAGAAHSLRNGALVVNPYGILQLGGSFFEALNMSSDERQRRHDVNYDLRPCYYISLERLGQNVCKETDVEFDSLCAMYATADIALIISLCNGMNLVGHGFVPCQTTSNKDILILSEFAGAVHSLRNEALVVNPYGYIYIYHSSLDLFSKH</sequence>
<dbReference type="GO" id="GO:0005992">
    <property type="term" value="P:trehalose biosynthetic process"/>
    <property type="evidence" value="ECO:0007669"/>
    <property type="project" value="InterPro"/>
</dbReference>
<dbReference type="Proteomes" id="UP000036987">
    <property type="component" value="Unassembled WGS sequence"/>
</dbReference>
<dbReference type="GO" id="GO:0016758">
    <property type="term" value="F:hexosyltransferase activity"/>
    <property type="evidence" value="ECO:0007669"/>
    <property type="project" value="UniProtKB-ARBA"/>
</dbReference>
<accession>A0A0K9NTX7</accession>